<name>A0A2I0VKE0_9ASPA</name>
<dbReference type="Proteomes" id="UP000233837">
    <property type="component" value="Unassembled WGS sequence"/>
</dbReference>
<evidence type="ECO:0000313" key="2">
    <source>
        <dbReference type="EMBL" id="PKU63890.1"/>
    </source>
</evidence>
<organism evidence="2 3">
    <name type="scientific">Dendrobium catenatum</name>
    <dbReference type="NCBI Taxonomy" id="906689"/>
    <lineage>
        <taxon>Eukaryota</taxon>
        <taxon>Viridiplantae</taxon>
        <taxon>Streptophyta</taxon>
        <taxon>Embryophyta</taxon>
        <taxon>Tracheophyta</taxon>
        <taxon>Spermatophyta</taxon>
        <taxon>Magnoliopsida</taxon>
        <taxon>Liliopsida</taxon>
        <taxon>Asparagales</taxon>
        <taxon>Orchidaceae</taxon>
        <taxon>Epidendroideae</taxon>
        <taxon>Malaxideae</taxon>
        <taxon>Dendrobiinae</taxon>
        <taxon>Dendrobium</taxon>
    </lineage>
</organism>
<sequence length="190" mass="21261">MVGARVLRRRLVGRRNSRHRTGLTGQRTTDDGQRNSLLGTGLMERRSLRVELDRMTDNEARWSLPILDHPGTISAWQNPESKGFWQINYRPEISSWTIGFCSHHLGASQSHLGTVEAGGSELACFVRSYRDDGTHGLGRRTRGFEPLTEFDGTTKVGVVEFDLSSQSFSVFATDPLGVFCGLPPQKQVYH</sequence>
<dbReference type="EMBL" id="KZ503459">
    <property type="protein sequence ID" value="PKU63890.1"/>
    <property type="molecule type" value="Genomic_DNA"/>
</dbReference>
<dbReference type="AlphaFoldDB" id="A0A2I0VKE0"/>
<reference evidence="2 3" key="2">
    <citation type="journal article" date="2017" name="Nature">
        <title>The Apostasia genome and the evolution of orchids.</title>
        <authorList>
            <person name="Zhang G.Q."/>
            <person name="Liu K.W."/>
            <person name="Li Z."/>
            <person name="Lohaus R."/>
            <person name="Hsiao Y.Y."/>
            <person name="Niu S.C."/>
            <person name="Wang J.Y."/>
            <person name="Lin Y.C."/>
            <person name="Xu Q."/>
            <person name="Chen L.J."/>
            <person name="Yoshida K."/>
            <person name="Fujiwara S."/>
            <person name="Wang Z.W."/>
            <person name="Zhang Y.Q."/>
            <person name="Mitsuda N."/>
            <person name="Wang M."/>
            <person name="Liu G.H."/>
            <person name="Pecoraro L."/>
            <person name="Huang H.X."/>
            <person name="Xiao X.J."/>
            <person name="Lin M."/>
            <person name="Wu X.Y."/>
            <person name="Wu W.L."/>
            <person name="Chen Y.Y."/>
            <person name="Chang S.B."/>
            <person name="Sakamoto S."/>
            <person name="Ohme-Takagi M."/>
            <person name="Yagi M."/>
            <person name="Zeng S.J."/>
            <person name="Shen C.Y."/>
            <person name="Yeh C.M."/>
            <person name="Luo Y.B."/>
            <person name="Tsai W.C."/>
            <person name="Van de Peer Y."/>
            <person name="Liu Z.J."/>
        </authorList>
    </citation>
    <scope>NUCLEOTIDE SEQUENCE [LARGE SCALE GENOMIC DNA]</scope>
    <source>
        <tissue evidence="2">The whole plant</tissue>
    </source>
</reference>
<protein>
    <submittedName>
        <fullName evidence="2">Uncharacterized protein</fullName>
    </submittedName>
</protein>
<gene>
    <name evidence="2" type="ORF">MA16_Dca009874</name>
</gene>
<proteinExistence type="predicted"/>
<evidence type="ECO:0000256" key="1">
    <source>
        <dbReference type="SAM" id="MobiDB-lite"/>
    </source>
</evidence>
<evidence type="ECO:0000313" key="3">
    <source>
        <dbReference type="Proteomes" id="UP000233837"/>
    </source>
</evidence>
<keyword evidence="3" id="KW-1185">Reference proteome</keyword>
<reference evidence="2 3" key="1">
    <citation type="journal article" date="2016" name="Sci. Rep.">
        <title>The Dendrobium catenatum Lindl. genome sequence provides insights into polysaccharide synthase, floral development and adaptive evolution.</title>
        <authorList>
            <person name="Zhang G.Q."/>
            <person name="Xu Q."/>
            <person name="Bian C."/>
            <person name="Tsai W.C."/>
            <person name="Yeh C.M."/>
            <person name="Liu K.W."/>
            <person name="Yoshida K."/>
            <person name="Zhang L.S."/>
            <person name="Chang S.B."/>
            <person name="Chen F."/>
            <person name="Shi Y."/>
            <person name="Su Y.Y."/>
            <person name="Zhang Y.Q."/>
            <person name="Chen L.J."/>
            <person name="Yin Y."/>
            <person name="Lin M."/>
            <person name="Huang H."/>
            <person name="Deng H."/>
            <person name="Wang Z.W."/>
            <person name="Zhu S.L."/>
            <person name="Zhao X."/>
            <person name="Deng C."/>
            <person name="Niu S.C."/>
            <person name="Huang J."/>
            <person name="Wang M."/>
            <person name="Liu G.H."/>
            <person name="Yang H.J."/>
            <person name="Xiao X.J."/>
            <person name="Hsiao Y.Y."/>
            <person name="Wu W.L."/>
            <person name="Chen Y.Y."/>
            <person name="Mitsuda N."/>
            <person name="Ohme-Takagi M."/>
            <person name="Luo Y.B."/>
            <person name="Van de Peer Y."/>
            <person name="Liu Z.J."/>
        </authorList>
    </citation>
    <scope>NUCLEOTIDE SEQUENCE [LARGE SCALE GENOMIC DNA]</scope>
    <source>
        <tissue evidence="2">The whole plant</tissue>
    </source>
</reference>
<accession>A0A2I0VKE0</accession>
<feature type="region of interest" description="Disordered" evidence="1">
    <location>
        <begin position="15"/>
        <end position="37"/>
    </location>
</feature>